<sequence>MSSLLAALIDLPASPASSKSSGSLCDAVDAAGKLEKIWLRKYSSDSDSSDSDISQLDLHAAAKPSKSKGKGKIALEVVGGGSVPKDKVVVSAETAAVVQQVIAAVLAKKGAGAGLTAQELQAALLVQESGAEGPKHAAGDPDELHEDEPEPELGKKNENAAQPVAAAKEEPKKGKEEEEEDVHPLIARCLADKTPRIDLATATATQLAAEGIRWKQLGMTVGFVEEQARIEEHKARVAEGLRQCALEPEFEAGREVGAATYRAGQPALTPEQRLLEAKGMAAYRRAQAKAEEKTGAKEGAKKGGKWKKAGKWFKKNGPAIATTVLAVGMMSAKYALEFGAM</sequence>
<proteinExistence type="predicted"/>
<dbReference type="OrthoDB" id="10650862at2759"/>
<feature type="compositionally biased region" description="Basic and acidic residues" evidence="1">
    <location>
        <begin position="288"/>
        <end position="301"/>
    </location>
</feature>
<evidence type="ECO:0000313" key="2">
    <source>
        <dbReference type="EMBL" id="KZO96033.1"/>
    </source>
</evidence>
<organism evidence="2 3">
    <name type="scientific">Calocera viscosa (strain TUFC12733)</name>
    <dbReference type="NCBI Taxonomy" id="1330018"/>
    <lineage>
        <taxon>Eukaryota</taxon>
        <taxon>Fungi</taxon>
        <taxon>Dikarya</taxon>
        <taxon>Basidiomycota</taxon>
        <taxon>Agaricomycotina</taxon>
        <taxon>Dacrymycetes</taxon>
        <taxon>Dacrymycetales</taxon>
        <taxon>Dacrymycetaceae</taxon>
        <taxon>Calocera</taxon>
    </lineage>
</organism>
<keyword evidence="3" id="KW-1185">Reference proteome</keyword>
<feature type="compositionally biased region" description="Basic and acidic residues" evidence="1">
    <location>
        <begin position="167"/>
        <end position="176"/>
    </location>
</feature>
<accession>A0A167LU55</accession>
<dbReference type="EMBL" id="KV417286">
    <property type="protein sequence ID" value="KZO96033.1"/>
    <property type="molecule type" value="Genomic_DNA"/>
</dbReference>
<protein>
    <submittedName>
        <fullName evidence="2">Uncharacterized protein</fullName>
    </submittedName>
</protein>
<dbReference type="AlphaFoldDB" id="A0A167LU55"/>
<feature type="compositionally biased region" description="Acidic residues" evidence="1">
    <location>
        <begin position="140"/>
        <end position="151"/>
    </location>
</feature>
<reference evidence="2 3" key="1">
    <citation type="journal article" date="2016" name="Mol. Biol. Evol.">
        <title>Comparative Genomics of Early-Diverging Mushroom-Forming Fungi Provides Insights into the Origins of Lignocellulose Decay Capabilities.</title>
        <authorList>
            <person name="Nagy L.G."/>
            <person name="Riley R."/>
            <person name="Tritt A."/>
            <person name="Adam C."/>
            <person name="Daum C."/>
            <person name="Floudas D."/>
            <person name="Sun H."/>
            <person name="Yadav J.S."/>
            <person name="Pangilinan J."/>
            <person name="Larsson K.H."/>
            <person name="Matsuura K."/>
            <person name="Barry K."/>
            <person name="Labutti K."/>
            <person name="Kuo R."/>
            <person name="Ohm R.A."/>
            <person name="Bhattacharya S.S."/>
            <person name="Shirouzu T."/>
            <person name="Yoshinaga Y."/>
            <person name="Martin F.M."/>
            <person name="Grigoriev I.V."/>
            <person name="Hibbett D.S."/>
        </authorList>
    </citation>
    <scope>NUCLEOTIDE SEQUENCE [LARGE SCALE GENOMIC DNA]</scope>
    <source>
        <strain evidence="2 3">TUFC12733</strain>
    </source>
</reference>
<feature type="region of interest" description="Disordered" evidence="1">
    <location>
        <begin position="131"/>
        <end position="181"/>
    </location>
</feature>
<feature type="region of interest" description="Disordered" evidence="1">
    <location>
        <begin position="288"/>
        <end position="307"/>
    </location>
</feature>
<evidence type="ECO:0000313" key="3">
    <source>
        <dbReference type="Proteomes" id="UP000076738"/>
    </source>
</evidence>
<name>A0A167LU55_CALVF</name>
<evidence type="ECO:0000256" key="1">
    <source>
        <dbReference type="SAM" id="MobiDB-lite"/>
    </source>
</evidence>
<dbReference type="Proteomes" id="UP000076738">
    <property type="component" value="Unassembled WGS sequence"/>
</dbReference>
<gene>
    <name evidence="2" type="ORF">CALVIDRAFT_527794</name>
</gene>